<feature type="non-terminal residue" evidence="3">
    <location>
        <position position="1"/>
    </location>
</feature>
<keyword evidence="1" id="KW-1133">Transmembrane helix</keyword>
<dbReference type="EMBL" id="JAAFYZ010000267">
    <property type="protein sequence ID" value="MBS2553592.1"/>
    <property type="molecule type" value="Genomic_DNA"/>
</dbReference>
<dbReference type="InterPro" id="IPR026954">
    <property type="entry name" value="PknH-like_Extracell"/>
</dbReference>
<dbReference type="InterPro" id="IPR038232">
    <property type="entry name" value="PknH-like_Extracell_sf"/>
</dbReference>
<dbReference type="Pfam" id="PF14032">
    <property type="entry name" value="PknH_C"/>
    <property type="match status" value="1"/>
</dbReference>
<evidence type="ECO:0000256" key="1">
    <source>
        <dbReference type="SAM" id="Phobius"/>
    </source>
</evidence>
<feature type="transmembrane region" description="Helical" evidence="1">
    <location>
        <begin position="12"/>
        <end position="35"/>
    </location>
</feature>
<comment type="caution">
    <text evidence="3">The sequence shown here is derived from an EMBL/GenBank/DDBJ whole genome shotgun (WGS) entry which is preliminary data.</text>
</comment>
<keyword evidence="1" id="KW-0472">Membrane</keyword>
<dbReference type="Gene3D" id="3.40.1000.70">
    <property type="entry name" value="PknH-like extracellular domain"/>
    <property type="match status" value="1"/>
</dbReference>
<reference evidence="3 4" key="1">
    <citation type="submission" date="2020-02" db="EMBL/GenBank/DDBJ databases">
        <title>Acidophilic actinobacteria isolated from forest soil.</title>
        <authorList>
            <person name="Golinska P."/>
        </authorList>
    </citation>
    <scope>NUCLEOTIDE SEQUENCE [LARGE SCALE GENOMIC DNA]</scope>
    <source>
        <strain evidence="3 4">NL8</strain>
    </source>
</reference>
<accession>A0ABS5L5S9</accession>
<feature type="domain" description="PknH-like extracellular" evidence="2">
    <location>
        <begin position="51"/>
        <end position="232"/>
    </location>
</feature>
<dbReference type="RefSeq" id="WP_212020301.1">
    <property type="nucleotide sequence ID" value="NZ_JAAFYZ010000267.1"/>
</dbReference>
<dbReference type="Proteomes" id="UP000730482">
    <property type="component" value="Unassembled WGS sequence"/>
</dbReference>
<gene>
    <name evidence="3" type="ORF">KGQ19_42750</name>
</gene>
<keyword evidence="4" id="KW-1185">Reference proteome</keyword>
<sequence>TLFTPKAARSRRGVLIIGLVVVVVLGGSGLTWALWPSKSKAPVVSSPEHVVPGTLQASILTPDDVSKAVGTTVIAGSAVNQPPAALTADPASCAMAVGPATVSGYTKGWTVFYSTTYQDSGGTGDYTVTQTIGDYGDPGQAGAVFQALGQGVAACPSATRTDQNKNTVKWNYSVEANTPNQLAWTAAQDAGGGWACYRQARLKGAAVLQVAICEGGDGKTAAAKVADAFEAKVSG</sequence>
<evidence type="ECO:0000313" key="4">
    <source>
        <dbReference type="Proteomes" id="UP000730482"/>
    </source>
</evidence>
<evidence type="ECO:0000313" key="3">
    <source>
        <dbReference type="EMBL" id="MBS2553592.1"/>
    </source>
</evidence>
<protein>
    <submittedName>
        <fullName evidence="3">Sensor domain-containing protein</fullName>
    </submittedName>
</protein>
<evidence type="ECO:0000259" key="2">
    <source>
        <dbReference type="Pfam" id="PF14032"/>
    </source>
</evidence>
<keyword evidence="1" id="KW-0812">Transmembrane</keyword>
<proteinExistence type="predicted"/>
<name>A0ABS5L5S9_9ACTN</name>
<organism evidence="3 4">
    <name type="scientific">Catenulispora pinistramenti</name>
    <dbReference type="NCBI Taxonomy" id="2705254"/>
    <lineage>
        <taxon>Bacteria</taxon>
        <taxon>Bacillati</taxon>
        <taxon>Actinomycetota</taxon>
        <taxon>Actinomycetes</taxon>
        <taxon>Catenulisporales</taxon>
        <taxon>Catenulisporaceae</taxon>
        <taxon>Catenulispora</taxon>
    </lineage>
</organism>